<organism evidence="1">
    <name type="scientific">Albugo laibachii Nc14</name>
    <dbReference type="NCBI Taxonomy" id="890382"/>
    <lineage>
        <taxon>Eukaryota</taxon>
        <taxon>Sar</taxon>
        <taxon>Stramenopiles</taxon>
        <taxon>Oomycota</taxon>
        <taxon>Peronosporomycetes</taxon>
        <taxon>Albuginales</taxon>
        <taxon>Albuginaceae</taxon>
        <taxon>Albugo</taxon>
    </lineage>
</organism>
<reference evidence="1" key="2">
    <citation type="submission" date="2011-02" db="EMBL/GenBank/DDBJ databases">
        <authorList>
            <person name="MacLean D."/>
        </authorList>
    </citation>
    <scope>NUCLEOTIDE SEQUENCE</scope>
</reference>
<reference evidence="1" key="1">
    <citation type="journal article" date="2011" name="PLoS Biol.">
        <title>Gene gain and loss during evolution of obligate parasitism in the white rust pathogen of Arabidopsis thaliana.</title>
        <authorList>
            <person name="Kemen E."/>
            <person name="Gardiner A."/>
            <person name="Schultz-Larsen T."/>
            <person name="Kemen A.C."/>
            <person name="Balmuth A.L."/>
            <person name="Robert-Seilaniantz A."/>
            <person name="Bailey K."/>
            <person name="Holub E."/>
            <person name="Studholme D.J."/>
            <person name="Maclean D."/>
            <person name="Jones J.D."/>
        </authorList>
    </citation>
    <scope>NUCLEOTIDE SEQUENCE</scope>
</reference>
<dbReference type="HOGENOM" id="CLU_1491662_0_0_1"/>
<gene>
    <name evidence="1" type="primary">AlNc14C23G2347</name>
    <name evidence="1" type="ORF">ALNC14_027300</name>
</gene>
<proteinExistence type="predicted"/>
<accession>F0W645</accession>
<dbReference type="AlphaFoldDB" id="F0W645"/>
<dbReference type="EMBL" id="FR824068">
    <property type="protein sequence ID" value="CCA16587.1"/>
    <property type="molecule type" value="Genomic_DNA"/>
</dbReference>
<evidence type="ECO:0000313" key="1">
    <source>
        <dbReference type="EMBL" id="CCA16587.1"/>
    </source>
</evidence>
<sequence>MTLTWPSFRPSQRTRHLPFIARYCIPRFLAKSISRRRIPWIVLSLTKSTSRNVQDLTRVTATRDLQACGLKSRLSIQRFDESPRLPRIPFQEIWLTKLETEWLYPTGESCIPCCVLSFSINYFISGGAKTHKSILKASYLASLSTHMVPDLVYLFDNLTHPTEKNLADGTQIREALFLRLN</sequence>
<protein>
    <submittedName>
        <fullName evidence="1">AlNc14C23G2347 protein</fullName>
    </submittedName>
</protein>
<name>F0W645_9STRA</name>